<dbReference type="Pfam" id="PF05066">
    <property type="entry name" value="HARE-HTH"/>
    <property type="match status" value="1"/>
</dbReference>
<dbReference type="AlphaFoldDB" id="A0A1S6QJA7"/>
<dbReference type="OrthoDB" id="401223at2"/>
<dbReference type="InterPro" id="IPR029757">
    <property type="entry name" value="RpoE"/>
</dbReference>
<dbReference type="Gene3D" id="1.10.10.1250">
    <property type="entry name" value="RNA polymerase, subunit delta, N-terminal domain"/>
    <property type="match status" value="1"/>
</dbReference>
<evidence type="ECO:0000256" key="4">
    <source>
        <dbReference type="ARBA" id="ARBA00022695"/>
    </source>
</evidence>
<comment type="function">
    <text evidence="6">Participates in both the initiation and recycling phases of transcription. In the presence of the delta subunit, RNAP displays an increased specificity of transcription, a decreased affinity for nucleic acids, and an increased efficiency of RNA synthesis because of enhanced recycling.</text>
</comment>
<reference evidence="9 10" key="1">
    <citation type="journal article" date="2015" name="Genome Announc.">
        <title>Genome Sequence of Lactobacillus curieae CCTCC M 2011381T, a Novel Producer of Gamma-aminobutyric Acid.</title>
        <authorList>
            <person name="Wang Y."/>
            <person name="Wang Y."/>
            <person name="Lang C."/>
            <person name="Wei D."/>
            <person name="Xu P."/>
            <person name="Xie J."/>
        </authorList>
    </citation>
    <scope>NUCLEOTIDE SEQUENCE [LARGE SCALE GENOMIC DNA]</scope>
    <source>
        <strain evidence="9 10">CCTCC M 2011381</strain>
    </source>
</reference>
<keyword evidence="10" id="KW-1185">Reference proteome</keyword>
<evidence type="ECO:0000313" key="9">
    <source>
        <dbReference type="EMBL" id="AQW21717.1"/>
    </source>
</evidence>
<dbReference type="NCBIfam" id="TIGR04567">
    <property type="entry name" value="RNAP_delt_lowGC"/>
    <property type="match status" value="1"/>
</dbReference>
<dbReference type="HAMAP" id="MF_00357">
    <property type="entry name" value="RNApol_bact_RpoE"/>
    <property type="match status" value="1"/>
</dbReference>
<feature type="compositionally biased region" description="Acidic residues" evidence="7">
    <location>
        <begin position="162"/>
        <end position="218"/>
    </location>
</feature>
<feature type="domain" description="HTH HARE-type" evidence="8">
    <location>
        <begin position="14"/>
        <end position="81"/>
    </location>
</feature>
<evidence type="ECO:0000313" key="10">
    <source>
        <dbReference type="Proteomes" id="UP000030361"/>
    </source>
</evidence>
<dbReference type="GO" id="GO:0006355">
    <property type="term" value="P:regulation of DNA-templated transcription"/>
    <property type="evidence" value="ECO:0007669"/>
    <property type="project" value="UniProtKB-UniRule"/>
</dbReference>
<evidence type="ECO:0000256" key="2">
    <source>
        <dbReference type="ARBA" id="ARBA00022478"/>
    </source>
</evidence>
<keyword evidence="4 6" id="KW-0548">Nucleotidyltransferase</keyword>
<dbReference type="eggNOG" id="COG3343">
    <property type="taxonomic scope" value="Bacteria"/>
</dbReference>
<dbReference type="RefSeq" id="WP_035168694.1">
    <property type="nucleotide sequence ID" value="NZ_CP018906.1"/>
</dbReference>
<dbReference type="InterPro" id="IPR007759">
    <property type="entry name" value="Asxl_HARE-HTH"/>
</dbReference>
<keyword evidence="2 6" id="KW-0240">DNA-directed RNA polymerase</keyword>
<dbReference type="KEGG" id="lcu:PL11_007185"/>
<name>A0A1S6QJA7_9LACO</name>
<keyword evidence="3 6" id="KW-0808">Transferase</keyword>
<evidence type="ECO:0000259" key="8">
    <source>
        <dbReference type="PROSITE" id="PS51913"/>
    </source>
</evidence>
<dbReference type="PROSITE" id="PS51913">
    <property type="entry name" value="HTH_HARE"/>
    <property type="match status" value="1"/>
</dbReference>
<dbReference type="GO" id="GO:0003899">
    <property type="term" value="F:DNA-directed RNA polymerase activity"/>
    <property type="evidence" value="ECO:0007669"/>
    <property type="project" value="UniProtKB-UniRule"/>
</dbReference>
<comment type="similarity">
    <text evidence="1 6">Belongs to the RpoE family.</text>
</comment>
<feature type="compositionally biased region" description="Acidic residues" evidence="7">
    <location>
        <begin position="119"/>
        <end position="150"/>
    </location>
</feature>
<sequence>MELKVFEGQNKNELSMIEVAHAILAERGDVMPFADLANAVQEYLGDSNKEIRDRLSQFYTDLNIDGSFISLGDNLWGLRTWYPYESIDEATVHTDLDDEDRPKKKKRRKVNAFLADASDDDDVIDYDDDDPEDQDDAFDDDDDTDDDDETTPAASVGKYDNDLSDIDDDSDDDDDTDLPDGIEGELSDLSDDDDLLNTDDDDDDSSDGDDSSYEDNQK</sequence>
<proteinExistence type="inferred from homology"/>
<evidence type="ECO:0000256" key="5">
    <source>
        <dbReference type="ARBA" id="ARBA00023163"/>
    </source>
</evidence>
<organism evidence="9 10">
    <name type="scientific">Lentilactobacillus curieae</name>
    <dbReference type="NCBI Taxonomy" id="1138822"/>
    <lineage>
        <taxon>Bacteria</taxon>
        <taxon>Bacillati</taxon>
        <taxon>Bacillota</taxon>
        <taxon>Bacilli</taxon>
        <taxon>Lactobacillales</taxon>
        <taxon>Lactobacillaceae</taxon>
        <taxon>Lentilactobacillus</taxon>
    </lineage>
</organism>
<keyword evidence="5 6" id="KW-0804">Transcription</keyword>
<dbReference type="EMBL" id="CP018906">
    <property type="protein sequence ID" value="AQW21717.1"/>
    <property type="molecule type" value="Genomic_DNA"/>
</dbReference>
<evidence type="ECO:0000256" key="3">
    <source>
        <dbReference type="ARBA" id="ARBA00022679"/>
    </source>
</evidence>
<feature type="region of interest" description="Disordered" evidence="7">
    <location>
        <begin position="119"/>
        <end position="218"/>
    </location>
</feature>
<evidence type="ECO:0000256" key="7">
    <source>
        <dbReference type="SAM" id="MobiDB-lite"/>
    </source>
</evidence>
<gene>
    <name evidence="6" type="primary">rpoE</name>
    <name evidence="9" type="ORF">PL11_007185</name>
</gene>
<dbReference type="GO" id="GO:0006351">
    <property type="term" value="P:DNA-templated transcription"/>
    <property type="evidence" value="ECO:0007669"/>
    <property type="project" value="InterPro"/>
</dbReference>
<evidence type="ECO:0000256" key="6">
    <source>
        <dbReference type="HAMAP-Rule" id="MF_00357"/>
    </source>
</evidence>
<dbReference type="InterPro" id="IPR038087">
    <property type="entry name" value="RNAP_delta_N_dom_sf"/>
</dbReference>
<protein>
    <recommendedName>
        <fullName evidence="6">Probable DNA-directed RNA polymerase subunit delta</fullName>
    </recommendedName>
    <alternativeName>
        <fullName evidence="6">RNAP delta factor</fullName>
    </alternativeName>
</protein>
<dbReference type="GO" id="GO:0000428">
    <property type="term" value="C:DNA-directed RNA polymerase complex"/>
    <property type="evidence" value="ECO:0007669"/>
    <property type="project" value="UniProtKB-KW"/>
</dbReference>
<evidence type="ECO:0000256" key="1">
    <source>
        <dbReference type="ARBA" id="ARBA00009828"/>
    </source>
</evidence>
<dbReference type="Proteomes" id="UP000030361">
    <property type="component" value="Chromosome"/>
</dbReference>
<accession>A0A1S6QJA7</accession>
<comment type="subunit">
    <text evidence="6">RNAP is composed of a core of 2 alpha, a beta and a beta' subunits. The core is associated with a delta subunit and one of several sigma factors.</text>
</comment>